<dbReference type="InterPro" id="IPR008271">
    <property type="entry name" value="Ser/Thr_kinase_AS"/>
</dbReference>
<feature type="domain" description="Protein kinase" evidence="13">
    <location>
        <begin position="573"/>
        <end position="995"/>
    </location>
</feature>
<evidence type="ECO:0000259" key="14">
    <source>
        <dbReference type="PROSITE" id="PS50908"/>
    </source>
</evidence>
<dbReference type="InterPro" id="IPR006575">
    <property type="entry name" value="RWD_dom"/>
</dbReference>
<evidence type="ECO:0000256" key="8">
    <source>
        <dbReference type="ARBA" id="ARBA00047899"/>
    </source>
</evidence>
<feature type="coiled-coil region" evidence="11">
    <location>
        <begin position="135"/>
        <end position="197"/>
    </location>
</feature>
<keyword evidence="15" id="KW-0396">Initiation factor</keyword>
<evidence type="ECO:0000256" key="2">
    <source>
        <dbReference type="ARBA" id="ARBA00022527"/>
    </source>
</evidence>
<dbReference type="Pfam" id="PF05773">
    <property type="entry name" value="RWD"/>
    <property type="match status" value="1"/>
</dbReference>
<evidence type="ECO:0000259" key="13">
    <source>
        <dbReference type="PROSITE" id="PS50011"/>
    </source>
</evidence>
<keyword evidence="16" id="KW-1185">Reference proteome</keyword>
<comment type="catalytic activity">
    <reaction evidence="8">
        <text>L-threonyl-[protein] + ATP = O-phospho-L-threonyl-[protein] + ADP + H(+)</text>
        <dbReference type="Rhea" id="RHEA:46608"/>
        <dbReference type="Rhea" id="RHEA-COMP:11060"/>
        <dbReference type="Rhea" id="RHEA-COMP:11605"/>
        <dbReference type="ChEBI" id="CHEBI:15378"/>
        <dbReference type="ChEBI" id="CHEBI:30013"/>
        <dbReference type="ChEBI" id="CHEBI:30616"/>
        <dbReference type="ChEBI" id="CHEBI:61977"/>
        <dbReference type="ChEBI" id="CHEBI:456216"/>
        <dbReference type="EC" id="2.7.11.1"/>
    </reaction>
</comment>
<feature type="compositionally biased region" description="Acidic residues" evidence="12">
    <location>
        <begin position="702"/>
        <end position="716"/>
    </location>
</feature>
<dbReference type="PANTHER" id="PTHR11042:SF136">
    <property type="entry name" value="EIF-2-ALPHA KINASE GCN2"/>
    <property type="match status" value="1"/>
</dbReference>
<dbReference type="SMART" id="SM00220">
    <property type="entry name" value="S_TKc"/>
    <property type="match status" value="1"/>
</dbReference>
<name>A0ABR3Q1R7_9TREE</name>
<dbReference type="SUPFAM" id="SSF56112">
    <property type="entry name" value="Protein kinase-like (PK-like)"/>
    <property type="match status" value="2"/>
</dbReference>
<comment type="similarity">
    <text evidence="7">Belongs to the protein kinase superfamily. Ser/Thr protein kinase family. GCN2 subfamily.</text>
</comment>
<dbReference type="Gene3D" id="3.10.110.10">
    <property type="entry name" value="Ubiquitin Conjugating Enzyme"/>
    <property type="match status" value="1"/>
</dbReference>
<keyword evidence="2" id="KW-0723">Serine/threonine-protein kinase</keyword>
<feature type="compositionally biased region" description="Low complexity" evidence="12">
    <location>
        <begin position="659"/>
        <end position="670"/>
    </location>
</feature>
<dbReference type="InterPro" id="IPR024435">
    <property type="entry name" value="HisRS-related_dom"/>
</dbReference>
<evidence type="ECO:0000256" key="7">
    <source>
        <dbReference type="ARBA" id="ARBA00037982"/>
    </source>
</evidence>
<dbReference type="InterPro" id="IPR000719">
    <property type="entry name" value="Prot_kinase_dom"/>
</dbReference>
<dbReference type="SMART" id="SM00591">
    <property type="entry name" value="RWD"/>
    <property type="match status" value="1"/>
</dbReference>
<comment type="catalytic activity">
    <reaction evidence="9">
        <text>L-seryl-[protein] + ATP = O-phospho-L-seryl-[protein] + ADP + H(+)</text>
        <dbReference type="Rhea" id="RHEA:17989"/>
        <dbReference type="Rhea" id="RHEA-COMP:9863"/>
        <dbReference type="Rhea" id="RHEA-COMP:11604"/>
        <dbReference type="ChEBI" id="CHEBI:15378"/>
        <dbReference type="ChEBI" id="CHEBI:29999"/>
        <dbReference type="ChEBI" id="CHEBI:30616"/>
        <dbReference type="ChEBI" id="CHEBI:83421"/>
        <dbReference type="ChEBI" id="CHEBI:456216"/>
        <dbReference type="EC" id="2.7.11.1"/>
    </reaction>
</comment>
<evidence type="ECO:0000313" key="15">
    <source>
        <dbReference type="EMBL" id="KAL1408669.1"/>
    </source>
</evidence>
<dbReference type="Gene3D" id="3.40.50.800">
    <property type="entry name" value="Anticodon-binding domain"/>
    <property type="match status" value="1"/>
</dbReference>
<comment type="caution">
    <text evidence="15">The sequence shown here is derived from an EMBL/GenBank/DDBJ whole genome shotgun (WGS) entry which is preliminary data.</text>
</comment>
<keyword evidence="6 10" id="KW-0067">ATP-binding</keyword>
<keyword evidence="5 15" id="KW-0418">Kinase</keyword>
<dbReference type="EC" id="2.7.11.1" evidence="1"/>
<protein>
    <recommendedName>
        <fullName evidence="1">non-specific serine/threonine protein kinase</fullName>
        <ecNumber evidence="1">2.7.11.1</ecNumber>
    </recommendedName>
</protein>
<proteinExistence type="inferred from homology"/>
<dbReference type="GeneID" id="95986525"/>
<feature type="compositionally biased region" description="Polar residues" evidence="12">
    <location>
        <begin position="778"/>
        <end position="788"/>
    </location>
</feature>
<evidence type="ECO:0000313" key="16">
    <source>
        <dbReference type="Proteomes" id="UP001565368"/>
    </source>
</evidence>
<dbReference type="CDD" id="cd23823">
    <property type="entry name" value="RWD_GCN2"/>
    <property type="match status" value="1"/>
</dbReference>
<dbReference type="Pfam" id="PF00069">
    <property type="entry name" value="Pkinase"/>
    <property type="match status" value="3"/>
</dbReference>
<feature type="domain" description="Protein kinase" evidence="13">
    <location>
        <begin position="247"/>
        <end position="518"/>
    </location>
</feature>
<keyword evidence="11" id="KW-0175">Coiled coil</keyword>
<sequence>MSEPNKAVQEEELEALRAIFEDDWHDIPIKKTAWGTASEAGWWEVQLRATDDPRVSVKLKGRMVKNYPDQPPPLSLVDPVKLTAAHVKTLSKLVQEKAKASAGAPMIFDLADMVREWISANHILLPKPGEPEPTLMEEMALREEAQKAAEEAKVEADRQQRRALAAEQDRLLNEKIILDASRREEKARQAMLEAQQKQRDEKLATLADGELEKRELILDQPISVEGHEGEWSAWTCFGGRREAMWTSYTAEPITTGSTAGFVTASPPSVTVEVIDFSKNYYLGTHGQKRIDSVVTEITRVKGVVSEHVARIYAVQRTKSPKGWERLIVVVERVEEGGKLKTWLPKNGFGEDTAKEYITQILSGLADLHRNHHSQKQLDTDLVLISSQKPGEACLKMFGTGYARRIAEYHRSNPFLKTLPDSYPDSWLSPDEIDSPTSASPKRDMWQAGLLLLQLLFGRDCLWTYPDLRTLLEHAPGGVSPMITALLSGLLNPSPKKRLSADEALLKIRSEEESTHRPLRAIPSHMSLPMSATASSSSSIHHSLGTSPVFGQGFSSYIPAFPVRPEVSRYRTDFEEVEFLGKGGFGEVVKARNKLDGRPYAIKKVKLRPEEDFGRVLREVQSLSRVSHQHIVRYYGCWRETVGQAAIAPSPGVDSNGTPSAVTSSNVSSASEPGDPFAINWDDASRKDRSRSQSFPRIRFSANDEDDSDDEDDETTDESNQQFTRMRDDSDESESDESDTSNDSDSSEDSAGSGRTVGDPSASVQRGRTPAKAIPVSASKPSASYATTTTDDGSVQEILYIQMEFVEKQTLREAITEGLSEEETWRLLKQILQALAHMSSLGIVHRDLKPSNILLDTTGNVKIADFGLATTDTSSENPSGQVHASAEVSDRTSNIGTSLYIAPEVLSTREVVSTKSYDEKADMYSLGIIFFEMCFPFSTGMERVQTITELRKSSWAFPAAWPPTLMPKQREIISLLLRHNPTHRPKATQLLDGPLVPSSDKDDEVYREVIGEVTNPRSEKYPQLVDALFESHTNSFRIDTRLDDYTYDTEDHDGLHVWITGTVRRIADLFQRHGAVHDALPLLIPETTLLGSFPDLNPARFMDPNGKFVQLPSSNLLAMARNASRRSIERIKRYHIGHRYRETAAGGQPSSTTELCFDIISPLRSQCAEAELLDVVDKVIAECQGGKVASLHDYEIHVSHESVLATILASAPVSVRARVLKAFKTPATGVSFGSSRASPFGTIPGLPKNVANDLEQISTPGEFLAVRKKIEATFSTSRRKLAAALDEIAETIKLARACGVNRKILFRPTLSRNAEYFRGGFMFEVVRRGKHGELIAYGGRYDSLLEHFKEPAMHSKKVYGAGMSVAVDPLAKIVRKQESALAERLMVKPNEDERSFGLFSPTRCDVYVTATGLADLDVRLGIVGELWRAGVRADLQYDDGRNLEDVTSECLEQNILFLVIARARPTMKVRNVLRRSEEEVPRNELTAWLRNAIAEQRKVDASYAAQEGSATAAKEKDLPIDGPTKASDIDIKLVLPPDPVVTRQTKGKAKRTHRHASKNVYYDKAHEFAASVKSTLPILGVDLHPTDLVCQLAHDTAWVTEDEAWRAKLAGLPTSDRQYAEQIREAVREYRKAGNLWLFSVRDARGYLMQFSR</sequence>
<evidence type="ECO:0000256" key="9">
    <source>
        <dbReference type="ARBA" id="ARBA00048679"/>
    </source>
</evidence>
<keyword evidence="4 10" id="KW-0547">Nucleotide-binding</keyword>
<evidence type="ECO:0000256" key="12">
    <source>
        <dbReference type="SAM" id="MobiDB-lite"/>
    </source>
</evidence>
<evidence type="ECO:0000256" key="6">
    <source>
        <dbReference type="ARBA" id="ARBA00022840"/>
    </source>
</evidence>
<dbReference type="PROSITE" id="PS50908">
    <property type="entry name" value="RWD"/>
    <property type="match status" value="1"/>
</dbReference>
<dbReference type="InterPro" id="IPR045864">
    <property type="entry name" value="aa-tRNA-synth_II/BPL/LPL"/>
</dbReference>
<dbReference type="PROSITE" id="PS00108">
    <property type="entry name" value="PROTEIN_KINASE_ST"/>
    <property type="match status" value="1"/>
</dbReference>
<feature type="region of interest" description="Disordered" evidence="12">
    <location>
        <begin position="648"/>
        <end position="788"/>
    </location>
</feature>
<evidence type="ECO:0000256" key="10">
    <source>
        <dbReference type="PROSITE-ProRule" id="PRU10141"/>
    </source>
</evidence>
<dbReference type="EMBL" id="JBBXJM010000004">
    <property type="protein sequence ID" value="KAL1408669.1"/>
    <property type="molecule type" value="Genomic_DNA"/>
</dbReference>
<dbReference type="PROSITE" id="PS50011">
    <property type="entry name" value="PROTEIN_KINASE_DOM"/>
    <property type="match status" value="2"/>
</dbReference>
<dbReference type="Pfam" id="PF12745">
    <property type="entry name" value="HGTP_anticodon2"/>
    <property type="match status" value="1"/>
</dbReference>
<dbReference type="InterPro" id="IPR016135">
    <property type="entry name" value="UBQ-conjugating_enzyme/RWD"/>
</dbReference>
<evidence type="ECO:0000256" key="4">
    <source>
        <dbReference type="ARBA" id="ARBA00022741"/>
    </source>
</evidence>
<feature type="binding site" evidence="10">
    <location>
        <position position="603"/>
    </location>
    <ligand>
        <name>ATP</name>
        <dbReference type="ChEBI" id="CHEBI:30616"/>
    </ligand>
</feature>
<keyword evidence="15" id="KW-0648">Protein biosynthesis</keyword>
<reference evidence="15 16" key="1">
    <citation type="submission" date="2023-08" db="EMBL/GenBank/DDBJ databases">
        <title>Annotated Genome Sequence of Vanrija albida AlHP1.</title>
        <authorList>
            <person name="Herzog R."/>
        </authorList>
    </citation>
    <scope>NUCLEOTIDE SEQUENCE [LARGE SCALE GENOMIC DNA]</scope>
    <source>
        <strain evidence="15 16">AlHP1</strain>
    </source>
</reference>
<dbReference type="InterPro" id="IPR017441">
    <property type="entry name" value="Protein_kinase_ATP_BS"/>
</dbReference>
<gene>
    <name evidence="15" type="primary">GCN2</name>
    <name evidence="15" type="ORF">Q8F55_005482</name>
</gene>
<feature type="compositionally biased region" description="Acidic residues" evidence="12">
    <location>
        <begin position="728"/>
        <end position="747"/>
    </location>
</feature>
<dbReference type="Proteomes" id="UP001565368">
    <property type="component" value="Unassembled WGS sequence"/>
</dbReference>
<evidence type="ECO:0000256" key="3">
    <source>
        <dbReference type="ARBA" id="ARBA00022679"/>
    </source>
</evidence>
<dbReference type="Pfam" id="PF13393">
    <property type="entry name" value="tRNA-synt_His"/>
    <property type="match status" value="1"/>
</dbReference>
<dbReference type="RefSeq" id="XP_069208613.1">
    <property type="nucleotide sequence ID" value="XM_069353971.1"/>
</dbReference>
<dbReference type="InterPro" id="IPR011009">
    <property type="entry name" value="Kinase-like_dom_sf"/>
</dbReference>
<accession>A0ABR3Q1R7</accession>
<dbReference type="SUPFAM" id="SSF52954">
    <property type="entry name" value="Class II aaRS ABD-related"/>
    <property type="match status" value="1"/>
</dbReference>
<organism evidence="15 16">
    <name type="scientific">Vanrija albida</name>
    <dbReference type="NCBI Taxonomy" id="181172"/>
    <lineage>
        <taxon>Eukaryota</taxon>
        <taxon>Fungi</taxon>
        <taxon>Dikarya</taxon>
        <taxon>Basidiomycota</taxon>
        <taxon>Agaricomycotina</taxon>
        <taxon>Tremellomycetes</taxon>
        <taxon>Trichosporonales</taxon>
        <taxon>Trichosporonaceae</taxon>
        <taxon>Vanrija</taxon>
    </lineage>
</organism>
<dbReference type="SUPFAM" id="SSF55681">
    <property type="entry name" value="Class II aaRS and biotin synthetases"/>
    <property type="match status" value="1"/>
</dbReference>
<dbReference type="CDD" id="cd14046">
    <property type="entry name" value="STKc_EIF2AK4_GCN2_rpt2"/>
    <property type="match status" value="1"/>
</dbReference>
<dbReference type="PIRSF" id="PIRSF000660">
    <property type="entry name" value="Ser/Thr_PK_GCN2"/>
    <property type="match status" value="1"/>
</dbReference>
<dbReference type="PANTHER" id="PTHR11042">
    <property type="entry name" value="EUKARYOTIC TRANSLATION INITIATION FACTOR 2-ALPHA KINASE EIF2-ALPHA KINASE -RELATED"/>
    <property type="match status" value="1"/>
</dbReference>
<evidence type="ECO:0000256" key="5">
    <source>
        <dbReference type="ARBA" id="ARBA00022777"/>
    </source>
</evidence>
<dbReference type="InterPro" id="IPR016255">
    <property type="entry name" value="Gcn2"/>
</dbReference>
<feature type="domain" description="RWD" evidence="14">
    <location>
        <begin position="11"/>
        <end position="121"/>
    </location>
</feature>
<dbReference type="Gene3D" id="3.30.930.10">
    <property type="entry name" value="Bira Bifunctional Protein, Domain 2"/>
    <property type="match status" value="1"/>
</dbReference>
<dbReference type="InterPro" id="IPR036621">
    <property type="entry name" value="Anticodon-bd_dom_sf"/>
</dbReference>
<dbReference type="InterPro" id="IPR050339">
    <property type="entry name" value="CC_SR_Kinase"/>
</dbReference>
<dbReference type="SUPFAM" id="SSF54495">
    <property type="entry name" value="UBC-like"/>
    <property type="match status" value="1"/>
</dbReference>
<evidence type="ECO:0000256" key="1">
    <source>
        <dbReference type="ARBA" id="ARBA00012513"/>
    </source>
</evidence>
<dbReference type="PROSITE" id="PS00107">
    <property type="entry name" value="PROTEIN_KINASE_ATP"/>
    <property type="match status" value="1"/>
</dbReference>
<evidence type="ECO:0000256" key="11">
    <source>
        <dbReference type="SAM" id="Coils"/>
    </source>
</evidence>
<dbReference type="Gene3D" id="1.10.510.10">
    <property type="entry name" value="Transferase(Phosphotransferase) domain 1"/>
    <property type="match status" value="2"/>
</dbReference>
<dbReference type="GO" id="GO:0004674">
    <property type="term" value="F:protein serine/threonine kinase activity"/>
    <property type="evidence" value="ECO:0007669"/>
    <property type="project" value="UniProtKB-EC"/>
</dbReference>
<keyword evidence="3 15" id="KW-0808">Transferase</keyword>
<dbReference type="InterPro" id="IPR041715">
    <property type="entry name" value="HisRS-like_core"/>
</dbReference>
<dbReference type="GO" id="GO:0003743">
    <property type="term" value="F:translation initiation factor activity"/>
    <property type="evidence" value="ECO:0007669"/>
    <property type="project" value="UniProtKB-KW"/>
</dbReference>
<dbReference type="Gene3D" id="3.30.200.20">
    <property type="entry name" value="Phosphorylase Kinase, domain 1"/>
    <property type="match status" value="1"/>
</dbReference>